<organism evidence="1 2">
    <name type="scientific">Acorus calamus</name>
    <name type="common">Sweet flag</name>
    <dbReference type="NCBI Taxonomy" id="4465"/>
    <lineage>
        <taxon>Eukaryota</taxon>
        <taxon>Viridiplantae</taxon>
        <taxon>Streptophyta</taxon>
        <taxon>Embryophyta</taxon>
        <taxon>Tracheophyta</taxon>
        <taxon>Spermatophyta</taxon>
        <taxon>Magnoliopsida</taxon>
        <taxon>Liliopsida</taxon>
        <taxon>Acoraceae</taxon>
        <taxon>Acorus</taxon>
    </lineage>
</organism>
<proteinExistence type="predicted"/>
<dbReference type="Proteomes" id="UP001180020">
    <property type="component" value="Unassembled WGS sequence"/>
</dbReference>
<dbReference type="EMBL" id="JAUJYO010000004">
    <property type="protein sequence ID" value="KAK1318745.1"/>
    <property type="molecule type" value="Genomic_DNA"/>
</dbReference>
<evidence type="ECO:0000313" key="1">
    <source>
        <dbReference type="EMBL" id="KAK1318745.1"/>
    </source>
</evidence>
<reference evidence="1" key="2">
    <citation type="submission" date="2023-06" db="EMBL/GenBank/DDBJ databases">
        <authorList>
            <person name="Ma L."/>
            <person name="Liu K.-W."/>
            <person name="Li Z."/>
            <person name="Hsiao Y.-Y."/>
            <person name="Qi Y."/>
            <person name="Fu T."/>
            <person name="Tang G."/>
            <person name="Zhang D."/>
            <person name="Sun W.-H."/>
            <person name="Liu D.-K."/>
            <person name="Li Y."/>
            <person name="Chen G.-Z."/>
            <person name="Liu X.-D."/>
            <person name="Liao X.-Y."/>
            <person name="Jiang Y.-T."/>
            <person name="Yu X."/>
            <person name="Hao Y."/>
            <person name="Huang J."/>
            <person name="Zhao X.-W."/>
            <person name="Ke S."/>
            <person name="Chen Y.-Y."/>
            <person name="Wu W.-L."/>
            <person name="Hsu J.-L."/>
            <person name="Lin Y.-F."/>
            <person name="Huang M.-D."/>
            <person name="Li C.-Y."/>
            <person name="Huang L."/>
            <person name="Wang Z.-W."/>
            <person name="Zhao X."/>
            <person name="Zhong W.-Y."/>
            <person name="Peng D.-H."/>
            <person name="Ahmad S."/>
            <person name="Lan S."/>
            <person name="Zhang J.-S."/>
            <person name="Tsai W.-C."/>
            <person name="Van De Peer Y."/>
            <person name="Liu Z.-J."/>
        </authorList>
    </citation>
    <scope>NUCLEOTIDE SEQUENCE</scope>
    <source>
        <strain evidence="1">CP</strain>
        <tissue evidence="1">Leaves</tissue>
    </source>
</reference>
<sequence length="102" mass="11742">MWDVIKEIKIGGDGNDILIWTGSKSGMMTYSSAWEHIRKKASQTIWAKELWRPIQPPRRSLLYKDTVYMRGSIFKNMENIIQTNLKRIPSTTPGSSRDLGIT</sequence>
<dbReference type="AlphaFoldDB" id="A0AAV9EZA7"/>
<comment type="caution">
    <text evidence="1">The sequence shown here is derived from an EMBL/GenBank/DDBJ whole genome shotgun (WGS) entry which is preliminary data.</text>
</comment>
<protein>
    <submittedName>
        <fullName evidence="1">Uncharacterized protein</fullName>
    </submittedName>
</protein>
<gene>
    <name evidence="1" type="ORF">QJS10_CPB04g01804</name>
</gene>
<accession>A0AAV9EZA7</accession>
<keyword evidence="2" id="KW-1185">Reference proteome</keyword>
<reference evidence="1" key="1">
    <citation type="journal article" date="2023" name="Nat. Commun.">
        <title>Diploid and tetraploid genomes of Acorus and the evolution of monocots.</title>
        <authorList>
            <person name="Ma L."/>
            <person name="Liu K.W."/>
            <person name="Li Z."/>
            <person name="Hsiao Y.Y."/>
            <person name="Qi Y."/>
            <person name="Fu T."/>
            <person name="Tang G.D."/>
            <person name="Zhang D."/>
            <person name="Sun W.H."/>
            <person name="Liu D.K."/>
            <person name="Li Y."/>
            <person name="Chen G.Z."/>
            <person name="Liu X.D."/>
            <person name="Liao X.Y."/>
            <person name="Jiang Y.T."/>
            <person name="Yu X."/>
            <person name="Hao Y."/>
            <person name="Huang J."/>
            <person name="Zhao X.W."/>
            <person name="Ke S."/>
            <person name="Chen Y.Y."/>
            <person name="Wu W.L."/>
            <person name="Hsu J.L."/>
            <person name="Lin Y.F."/>
            <person name="Huang M.D."/>
            <person name="Li C.Y."/>
            <person name="Huang L."/>
            <person name="Wang Z.W."/>
            <person name="Zhao X."/>
            <person name="Zhong W.Y."/>
            <person name="Peng D.H."/>
            <person name="Ahmad S."/>
            <person name="Lan S."/>
            <person name="Zhang J.S."/>
            <person name="Tsai W.C."/>
            <person name="Van de Peer Y."/>
            <person name="Liu Z.J."/>
        </authorList>
    </citation>
    <scope>NUCLEOTIDE SEQUENCE</scope>
    <source>
        <strain evidence="1">CP</strain>
    </source>
</reference>
<name>A0AAV9EZA7_ACOCL</name>
<evidence type="ECO:0000313" key="2">
    <source>
        <dbReference type="Proteomes" id="UP001180020"/>
    </source>
</evidence>